<dbReference type="PANTHER" id="PTHR47481:SF31">
    <property type="entry name" value="OS01G0873500 PROTEIN"/>
    <property type="match status" value="1"/>
</dbReference>
<feature type="domain" description="Retroviral polymerase SH3-like" evidence="3">
    <location>
        <begin position="365"/>
        <end position="425"/>
    </location>
</feature>
<dbReference type="InterPro" id="IPR013103">
    <property type="entry name" value="RVT_2"/>
</dbReference>
<proteinExistence type="predicted"/>
<dbReference type="Proteomes" id="UP000000763">
    <property type="component" value="Chromosome 11"/>
</dbReference>
<feature type="domain" description="Reverse transcriptase Ty1/copia-type" evidence="2">
    <location>
        <begin position="633"/>
        <end position="820"/>
    </location>
</feature>
<feature type="compositionally biased region" description="Polar residues" evidence="1">
    <location>
        <begin position="469"/>
        <end position="483"/>
    </location>
</feature>
<evidence type="ECO:0000313" key="5">
    <source>
        <dbReference type="Proteomes" id="UP000000763"/>
    </source>
</evidence>
<dbReference type="EMBL" id="AC134044">
    <property type="protein sequence ID" value="AAX96308.1"/>
    <property type="molecule type" value="Genomic_DNA"/>
</dbReference>
<accession>Q2R9T4</accession>
<name>Q2R9T4_ORYSJ</name>
<evidence type="ECO:0000256" key="1">
    <source>
        <dbReference type="SAM" id="MobiDB-lite"/>
    </source>
</evidence>
<dbReference type="Pfam" id="PF07727">
    <property type="entry name" value="RVT_2"/>
    <property type="match status" value="1"/>
</dbReference>
<feature type="compositionally biased region" description="Basic and acidic residues" evidence="1">
    <location>
        <begin position="520"/>
        <end position="531"/>
    </location>
</feature>
<evidence type="ECO:0000259" key="3">
    <source>
        <dbReference type="Pfam" id="PF25597"/>
    </source>
</evidence>
<dbReference type="Pfam" id="PF25597">
    <property type="entry name" value="SH3_retrovirus"/>
    <property type="match status" value="1"/>
</dbReference>
<evidence type="ECO:0000259" key="2">
    <source>
        <dbReference type="Pfam" id="PF07727"/>
    </source>
</evidence>
<dbReference type="CDD" id="cd09272">
    <property type="entry name" value="RNase_HI_RT_Ty1"/>
    <property type="match status" value="1"/>
</dbReference>
<evidence type="ECO:0000313" key="4">
    <source>
        <dbReference type="EMBL" id="AAX96308.1"/>
    </source>
</evidence>
<dbReference type="InterPro" id="IPR057670">
    <property type="entry name" value="SH3_retrovirus"/>
</dbReference>
<dbReference type="InterPro" id="IPR043502">
    <property type="entry name" value="DNA/RNA_pol_sf"/>
</dbReference>
<dbReference type="AlphaFoldDB" id="Q2R9T4"/>
<reference evidence="5" key="2">
    <citation type="journal article" date="2008" name="Nucleic Acids Res.">
        <title>The rice annotation project database (RAP-DB): 2008 update.</title>
        <authorList>
            <consortium name="The rice annotation project (RAP)"/>
        </authorList>
    </citation>
    <scope>GENOME REANNOTATION</scope>
    <source>
        <strain evidence="5">cv. Nipponbare</strain>
    </source>
</reference>
<gene>
    <name evidence="4" type="ordered locus">LOC_Os11g07650</name>
</gene>
<protein>
    <submittedName>
        <fullName evidence="4">Retrotransposon protein, putative, Ty1-copia sub-class</fullName>
    </submittedName>
</protein>
<organism evidence="4 5">
    <name type="scientific">Oryza sativa subsp. japonica</name>
    <name type="common">Rice</name>
    <dbReference type="NCBI Taxonomy" id="39947"/>
    <lineage>
        <taxon>Eukaryota</taxon>
        <taxon>Viridiplantae</taxon>
        <taxon>Streptophyta</taxon>
        <taxon>Embryophyta</taxon>
        <taxon>Tracheophyta</taxon>
        <taxon>Spermatophyta</taxon>
        <taxon>Magnoliopsida</taxon>
        <taxon>Liliopsida</taxon>
        <taxon>Poales</taxon>
        <taxon>Poaceae</taxon>
        <taxon>BOP clade</taxon>
        <taxon>Oryzoideae</taxon>
        <taxon>Oryzeae</taxon>
        <taxon>Oryzinae</taxon>
        <taxon>Oryza</taxon>
        <taxon>Oryza sativa</taxon>
    </lineage>
</organism>
<dbReference type="Pfam" id="PF14223">
    <property type="entry name" value="Retrotran_gag_2"/>
    <property type="match status" value="1"/>
</dbReference>
<reference evidence="5" key="1">
    <citation type="journal article" date="2005" name="Nature">
        <title>The map-based sequence of the rice genome.</title>
        <authorList>
            <consortium name="International rice genome sequencing project (IRGSP)"/>
            <person name="Matsumoto T."/>
            <person name="Wu J."/>
            <person name="Kanamori H."/>
            <person name="Katayose Y."/>
            <person name="Fujisawa M."/>
            <person name="Namiki N."/>
            <person name="Mizuno H."/>
            <person name="Yamamoto K."/>
            <person name="Antonio B.A."/>
            <person name="Baba T."/>
            <person name="Sakata K."/>
            <person name="Nagamura Y."/>
            <person name="Aoki H."/>
            <person name="Arikawa K."/>
            <person name="Arita K."/>
            <person name="Bito T."/>
            <person name="Chiden Y."/>
            <person name="Fujitsuka N."/>
            <person name="Fukunaka R."/>
            <person name="Hamada M."/>
            <person name="Harada C."/>
            <person name="Hayashi A."/>
            <person name="Hijishita S."/>
            <person name="Honda M."/>
            <person name="Hosokawa S."/>
            <person name="Ichikawa Y."/>
            <person name="Idonuma A."/>
            <person name="Iijima M."/>
            <person name="Ikeda M."/>
            <person name="Ikeno M."/>
            <person name="Ito K."/>
            <person name="Ito S."/>
            <person name="Ito T."/>
            <person name="Ito Y."/>
            <person name="Ito Y."/>
            <person name="Iwabuchi A."/>
            <person name="Kamiya K."/>
            <person name="Karasawa W."/>
            <person name="Kurita K."/>
            <person name="Katagiri S."/>
            <person name="Kikuta A."/>
            <person name="Kobayashi H."/>
            <person name="Kobayashi N."/>
            <person name="Machita K."/>
            <person name="Maehara T."/>
            <person name="Masukawa M."/>
            <person name="Mizubayashi T."/>
            <person name="Mukai Y."/>
            <person name="Nagasaki H."/>
            <person name="Nagata Y."/>
            <person name="Naito S."/>
            <person name="Nakashima M."/>
            <person name="Nakama Y."/>
            <person name="Nakamichi Y."/>
            <person name="Nakamura M."/>
            <person name="Meguro A."/>
            <person name="Negishi M."/>
            <person name="Ohta I."/>
            <person name="Ohta T."/>
            <person name="Okamoto M."/>
            <person name="Ono N."/>
            <person name="Saji S."/>
            <person name="Sakaguchi M."/>
            <person name="Sakai K."/>
            <person name="Shibata M."/>
            <person name="Shimokawa T."/>
            <person name="Song J."/>
            <person name="Takazaki Y."/>
            <person name="Terasawa K."/>
            <person name="Tsugane M."/>
            <person name="Tsuji K."/>
            <person name="Ueda S."/>
            <person name="Waki K."/>
            <person name="Yamagata H."/>
            <person name="Yamamoto M."/>
            <person name="Yamamoto S."/>
            <person name="Yamane H."/>
            <person name="Yoshiki S."/>
            <person name="Yoshihara R."/>
            <person name="Yukawa K."/>
            <person name="Zhong H."/>
            <person name="Yano M."/>
            <person name="Yuan Q."/>
            <person name="Ouyang S."/>
            <person name="Liu J."/>
            <person name="Jones K.M."/>
            <person name="Gansberger K."/>
            <person name="Moffat K."/>
            <person name="Hill J."/>
            <person name="Bera J."/>
            <person name="Fadrosh D."/>
            <person name="Jin S."/>
            <person name="Johri S."/>
            <person name="Kim M."/>
            <person name="Overton L."/>
            <person name="Reardon M."/>
            <person name="Tsitrin T."/>
            <person name="Vuong H."/>
            <person name="Weaver B."/>
            <person name="Ciecko A."/>
            <person name="Tallon L."/>
            <person name="Jackson J."/>
            <person name="Pai G."/>
            <person name="Aken S.V."/>
            <person name="Utterback T."/>
            <person name="Reidmuller S."/>
            <person name="Feldblyum T."/>
            <person name="Hsiao J."/>
            <person name="Zismann V."/>
            <person name="Iobst S."/>
            <person name="de Vazeille A.R."/>
            <person name="Buell C.R."/>
            <person name="Ying K."/>
            <person name="Li Y."/>
            <person name="Lu T."/>
            <person name="Huang Y."/>
            <person name="Zhao Q."/>
            <person name="Feng Q."/>
            <person name="Zhang L."/>
            <person name="Zhu J."/>
            <person name="Weng Q."/>
            <person name="Mu J."/>
            <person name="Lu Y."/>
            <person name="Fan D."/>
            <person name="Liu Y."/>
            <person name="Guan J."/>
            <person name="Zhang Y."/>
            <person name="Yu S."/>
            <person name="Liu X."/>
            <person name="Zhang Y."/>
            <person name="Hong G."/>
            <person name="Han B."/>
            <person name="Choisne N."/>
            <person name="Demange N."/>
            <person name="Orjeda G."/>
            <person name="Samain S."/>
            <person name="Cattolico L."/>
            <person name="Pelletier E."/>
            <person name="Couloux A."/>
            <person name="Segurens B."/>
            <person name="Wincker P."/>
            <person name="D'Hont A."/>
            <person name="Scarpelli C."/>
            <person name="Weissenbach J."/>
            <person name="Salanoubat M."/>
            <person name="Quetier F."/>
            <person name="Yu Y."/>
            <person name="Kim H.R."/>
            <person name="Rambo T."/>
            <person name="Currie J."/>
            <person name="Collura K."/>
            <person name="Luo M."/>
            <person name="Yang T."/>
            <person name="Ammiraju J.S.S."/>
            <person name="Engler F."/>
            <person name="Soderlund C."/>
            <person name="Wing R.A."/>
            <person name="Palmer L.E."/>
            <person name="de la Bastide M."/>
            <person name="Spiegel L."/>
            <person name="Nascimento L."/>
            <person name="Zutavern T."/>
            <person name="O'Shaughnessy A."/>
            <person name="Dike S."/>
            <person name="Dedhia N."/>
            <person name="Preston R."/>
            <person name="Balija V."/>
            <person name="McCombie W.R."/>
            <person name="Chow T."/>
            <person name="Chen H."/>
            <person name="Chung M."/>
            <person name="Chen C."/>
            <person name="Shaw J."/>
            <person name="Wu H."/>
            <person name="Hsiao K."/>
            <person name="Chao Y."/>
            <person name="Chu M."/>
            <person name="Cheng C."/>
            <person name="Hour A."/>
            <person name="Lee P."/>
            <person name="Lin S."/>
            <person name="Lin Y."/>
            <person name="Liou J."/>
            <person name="Liu S."/>
            <person name="Hsing Y."/>
            <person name="Raghuvanshi S."/>
            <person name="Mohanty A."/>
            <person name="Bharti A.K."/>
            <person name="Gaur A."/>
            <person name="Gupta V."/>
            <person name="Kumar D."/>
            <person name="Ravi V."/>
            <person name="Vij S."/>
            <person name="Kapur A."/>
            <person name="Khurana P."/>
            <person name="Khurana P."/>
            <person name="Khurana J.P."/>
            <person name="Tyagi A.K."/>
            <person name="Gaikwad K."/>
            <person name="Singh A."/>
            <person name="Dalal V."/>
            <person name="Srivastava S."/>
            <person name="Dixit A."/>
            <person name="Pal A.K."/>
            <person name="Ghazi I.A."/>
            <person name="Yadav M."/>
            <person name="Pandit A."/>
            <person name="Bhargava A."/>
            <person name="Sureshbabu K."/>
            <person name="Batra K."/>
            <person name="Sharma T.R."/>
            <person name="Mohapatra T."/>
            <person name="Singh N.K."/>
            <person name="Messing J."/>
            <person name="Nelson A.B."/>
            <person name="Fuks G."/>
            <person name="Kavchok S."/>
            <person name="Keizer G."/>
            <person name="Linton E."/>
            <person name="Llaca V."/>
            <person name="Song R."/>
            <person name="Tanyolac B."/>
            <person name="Young S."/>
            <person name="Ho-Il K."/>
            <person name="Hahn J.H."/>
            <person name="Sangsakoo G."/>
            <person name="Vanavichit A."/>
            <person name="de Mattos Luiz.A.T."/>
            <person name="Zimmer P.D."/>
            <person name="Malone G."/>
            <person name="Dellagostin O."/>
            <person name="de Oliveira A.C."/>
            <person name="Bevan M."/>
            <person name="Bancroft I."/>
            <person name="Minx P."/>
            <person name="Cordum H."/>
            <person name="Wilson R."/>
            <person name="Cheng Z."/>
            <person name="Jin W."/>
            <person name="Jiang J."/>
            <person name="Leong S.A."/>
            <person name="Iwama H."/>
            <person name="Gojobori T."/>
            <person name="Itoh T."/>
            <person name="Niimura Y."/>
            <person name="Fujii Y."/>
            <person name="Habara T."/>
            <person name="Sakai H."/>
            <person name="Sato Y."/>
            <person name="Wilson G."/>
            <person name="Kumar K."/>
            <person name="McCouch S."/>
            <person name="Juretic N."/>
            <person name="Hoen D."/>
            <person name="Wright S."/>
            <person name="Bruskiewich R."/>
            <person name="Bureau T."/>
            <person name="Miyao A."/>
            <person name="Hirochika H."/>
            <person name="Nishikawa T."/>
            <person name="Kadowaki K."/>
            <person name="Sugiura M."/>
            <person name="Burr B."/>
            <person name="Sasaki T."/>
        </authorList>
    </citation>
    <scope>NUCLEOTIDE SEQUENCE [LARGE SCALE GENOMIC DNA]</scope>
    <source>
        <strain evidence="5">cv. Nipponbare</strain>
    </source>
</reference>
<sequence>MALSSSSTNSNPLQGHLITEKLGKANHALWKVQISAAVRGARLQGHLTGATKKPPAKISVTVDGATNKTANPVYDDWEATDQQVLGFLLSSLTRDVLMQVSTCETAAEAWSAIEGMYSTHTRARCINTRFALTNTKKGNMTTPEYFAKMKSLGDEMAIAGGRPIDEEELIQYIITGLGEGYSEVISAICARVEPISHDKPFIVERKRSILRTAATSAKVGTATTAAVAAAIREVVVVAATQEEDEVAVARLEEALTRGPSVNCASNEDTQLPTAGVAAATSSYGVDTNWYIDMGATDHITGELDKLTVKEKYNGGEQIHTASGAAVQAATYLINRVPSRVIQNMSPLEKLHHQKPDYTSLRVLGCACWPNLRPYNNHKLQFRSKRCVFLGFSNMHKGFKCLEVSTGRVYISRDVVFDETIFPFSELHANAGARLRSEIELLPSDLFGRDAEWQDVEDPTGADGAHLQLDSPSISAPTDLSSSFGDMIPGDKSSGDTLASGQPDGDTGQSGGNTGGSSPDAGRHSRTMEHARQHPIGSHHQPTGGAEQQQPTGGANDVADDVDVTSADDVPQDHVRPRIRLQSGVRKEKVYTDGTIKYKNSWFTESGEPTTDIEALKDKNWKLAMDAEYEALRGKNVIGCKWVYKIKRKADGTLDRYKARLVAKGFKQRYGIDYEDTFSLVVKAATIRIILSLAVSRGWSLRQLDVQNAFLHGYLEEEVYMQQPPGFEDPTKPQFVYKLDKALYGLKQAPRAWFARLSKKLTDLGFSGSKADTLLFFLNRGGVTIFVLVYVDDIIVASSSERATAALLQDLKGEFALKDLGLKIHKSGSTLVSGFSDADWAGSLDDRRSTGGFAVFLGSNLVSWSARKQATVSRSSTKSEYKAIANATAEIMWVQTLLAELGIKSPQAAMIWCDNLGAKYLSANPVFHARTKHIEVDYHFVRERRTALVLLFLPETFHRIEPEVGNARRWPSLAAAALASDKRGSRLAERSWALAAGRREGGGGRRGEAPATNAASAAATAFTPISYILAALDAAIHDGVRVLSIFSGHDAGNHLARIQALNRRHAILPSHLHAARDDSHHIGSHHCGGTMRTRR</sequence>
<dbReference type="PANTHER" id="PTHR47481">
    <property type="match status" value="1"/>
</dbReference>
<dbReference type="SUPFAM" id="SSF56672">
    <property type="entry name" value="DNA/RNA polymerases"/>
    <property type="match status" value="1"/>
</dbReference>
<feature type="region of interest" description="Disordered" evidence="1">
    <location>
        <begin position="454"/>
        <end position="576"/>
    </location>
</feature>